<dbReference type="Pfam" id="PF07081">
    <property type="entry name" value="DUF1349"/>
    <property type="match status" value="1"/>
</dbReference>
<dbReference type="InterPro" id="IPR013320">
    <property type="entry name" value="ConA-like_dom_sf"/>
</dbReference>
<reference evidence="2" key="1">
    <citation type="submission" date="2015-11" db="EMBL/GenBank/DDBJ databases">
        <authorList>
            <person name="Blom J."/>
        </authorList>
    </citation>
    <scope>NUCLEOTIDE SEQUENCE [LARGE SCALE GENOMIC DNA]</scope>
</reference>
<dbReference type="InterPro" id="IPR015987">
    <property type="entry name" value="UCP022704"/>
</dbReference>
<dbReference type="PANTHER" id="PTHR35332:SF2">
    <property type="entry name" value="REGULATION OF ENOLASE PROTEIN 1"/>
    <property type="match status" value="1"/>
</dbReference>
<proteinExistence type="predicted"/>
<name>A0A0U5L8B9_9GAMM</name>
<accession>A0A0U5L8B9</accession>
<dbReference type="EMBL" id="LN907827">
    <property type="protein sequence ID" value="CUU25360.1"/>
    <property type="molecule type" value="Genomic_DNA"/>
</dbReference>
<dbReference type="STRING" id="1619313.EM595_3129"/>
<dbReference type="PANTHER" id="PTHR35332">
    <property type="entry name" value="REGULATION OF ENOLASE PROTEIN 1"/>
    <property type="match status" value="1"/>
</dbReference>
<dbReference type="PATRIC" id="fig|1619313.3.peg.3246"/>
<protein>
    <submittedName>
        <fullName evidence="1">Regulation of enolase protein 1</fullName>
    </submittedName>
</protein>
<dbReference type="PIRSF" id="PIRSF022704">
    <property type="entry name" value="UCP022704"/>
    <property type="match status" value="1"/>
</dbReference>
<evidence type="ECO:0000313" key="2">
    <source>
        <dbReference type="Proteomes" id="UP000059419"/>
    </source>
</evidence>
<dbReference type="Gene3D" id="2.60.120.200">
    <property type="match status" value="1"/>
</dbReference>
<dbReference type="Proteomes" id="UP000059419">
    <property type="component" value="Chromosome 1"/>
</dbReference>
<organism evidence="1 2">
    <name type="scientific">Duffyella gerundensis</name>
    <dbReference type="NCBI Taxonomy" id="1619313"/>
    <lineage>
        <taxon>Bacteria</taxon>
        <taxon>Pseudomonadati</taxon>
        <taxon>Pseudomonadota</taxon>
        <taxon>Gammaproteobacteria</taxon>
        <taxon>Enterobacterales</taxon>
        <taxon>Erwiniaceae</taxon>
        <taxon>Duffyella</taxon>
    </lineage>
</organism>
<dbReference type="KEGG" id="ege:EM595_3129"/>
<dbReference type="AlphaFoldDB" id="A0A0U5L8B9"/>
<dbReference type="OrthoDB" id="9814707at2"/>
<dbReference type="RefSeq" id="WP_067434075.1">
    <property type="nucleotide sequence ID" value="NZ_LN907827.1"/>
</dbReference>
<evidence type="ECO:0000313" key="1">
    <source>
        <dbReference type="EMBL" id="CUU25360.1"/>
    </source>
</evidence>
<dbReference type="SUPFAM" id="SSF49899">
    <property type="entry name" value="Concanavalin A-like lectins/glucanases"/>
    <property type="match status" value="1"/>
</dbReference>
<dbReference type="InterPro" id="IPR009784">
    <property type="entry name" value="DUF1349"/>
</dbReference>
<sequence length="198" mass="22448">MQTIKTFTAGDHRWINRPAVVEQQADRLVVTTDANTDFWLKTYYGFSRHSGHACGYAVNGDFTLQVKIRADFRQLYDQAGIFIRDDEQHWVKAGIEFNDGAPAIGCVVTREFSDWSTGIFPGDARQFWMRVTLIDEALRIQYSCDGVSWPLLRLAPWPGNAARFVGVMCCSPERQGLEVEFSELQLGDPLQKALHDLS</sequence>
<gene>
    <name evidence="1" type="primary">REE1</name>
    <name evidence="1" type="ORF">EM595_3129</name>
</gene>
<keyword evidence="2" id="KW-1185">Reference proteome</keyword>